<dbReference type="Proteomes" id="UP000825886">
    <property type="component" value="Chromosome"/>
</dbReference>
<proteinExistence type="predicted"/>
<protein>
    <submittedName>
        <fullName evidence="1">Uncharacterized protein</fullName>
    </submittedName>
</protein>
<reference evidence="1 2" key="1">
    <citation type="submission" date="2021-08" db="EMBL/GenBank/DDBJ databases">
        <title>Culture and genomic analysis of Symbiopectobacterium purcellii sp. nov. gen. nov., isolated from the leafhopper Empoasca decipiens.</title>
        <authorList>
            <person name="Nadal-Jimenez P."/>
            <person name="Siozios S."/>
            <person name="Halliday N."/>
            <person name="Camara M."/>
            <person name="Hurst G.D.D."/>
        </authorList>
    </citation>
    <scope>NUCLEOTIDE SEQUENCE [LARGE SCALE GENOMIC DNA]</scope>
    <source>
        <strain evidence="1 2">SyEd1</strain>
    </source>
</reference>
<gene>
    <name evidence="1" type="ORF">K6K13_05925</name>
</gene>
<keyword evidence="2" id="KW-1185">Reference proteome</keyword>
<evidence type="ECO:0000313" key="2">
    <source>
        <dbReference type="Proteomes" id="UP000825886"/>
    </source>
</evidence>
<sequence length="116" mass="12892">MPLIPNANNRYSLLTNPITTTRHADKKSDNNLIKQLSSVKSSADKTISISNNAGNMEIDILYPKKKFCIPLLFSISKQKKITLSPENCQGIMLTPSNDPNNKMGININLITYQPSD</sequence>
<name>A0ABX9AP23_9ENTR</name>
<organism evidence="1 2">
    <name type="scientific">Symbiopectobacterium purcellii</name>
    <dbReference type="NCBI Taxonomy" id="2871826"/>
    <lineage>
        <taxon>Bacteria</taxon>
        <taxon>Pseudomonadati</taxon>
        <taxon>Pseudomonadota</taxon>
        <taxon>Gammaproteobacteria</taxon>
        <taxon>Enterobacterales</taxon>
        <taxon>Enterobacteriaceae</taxon>
    </lineage>
</organism>
<evidence type="ECO:0000313" key="1">
    <source>
        <dbReference type="EMBL" id="QZN96934.1"/>
    </source>
</evidence>
<dbReference type="EMBL" id="CP081864">
    <property type="protein sequence ID" value="QZN96934.1"/>
    <property type="molecule type" value="Genomic_DNA"/>
</dbReference>
<accession>A0ABX9AP23</accession>
<dbReference type="RefSeq" id="WP_222159947.1">
    <property type="nucleotide sequence ID" value="NZ_CP081864.1"/>
</dbReference>